<dbReference type="Proteomes" id="UP001432146">
    <property type="component" value="Unassembled WGS sequence"/>
</dbReference>
<evidence type="ECO:0000256" key="1">
    <source>
        <dbReference type="SAM" id="Coils"/>
    </source>
</evidence>
<feature type="coiled-coil region" evidence="1">
    <location>
        <begin position="129"/>
        <end position="156"/>
    </location>
</feature>
<sequence>MDPRRRCLEEQLQRKESEASELRRNLRELGSKFQQLERAFEMNLQSQVYLEVELNRVQLESEELRKLSAEAARARTKLNSILMNAITERDHWNNAFLQQRELVKRDKIECESTVALVKRECEDILKTTRETAKRRIHEIVELYDEAKEKVTRLEERVGTYKAFEREYENRGFELANLLETLKRFDVDVGSVCQLAAEALKNLTERGNLFEESMRNLRHLAWTVKDRKDEPQLVSLREQNSVLREIVKNLKKKMLGQTHDEIPVKEATKRHERMSLENEINSRNINRHLSNERLSDVNATENPINPSIRENNNDYDTKKRNGRGATETRAMTVGCKSENRSEQFDIERTIIDKCGKLLCVEAHSNGVAYEEYVFKLSTEREIKIKYPVLLNNDDEAVVRLEFVNNENDYEVAPMDRMVILFKNVCVNVNVKQTGVPCSTQTTKIKTSNIFTQTTITGINSFSRLNMGATMLNSEKRAIERSLGNLERIVKTLKLNTLNEVETMIGKDSHLLGNNEMLNYIKALTQ</sequence>
<dbReference type="EMBL" id="JAWNGG020000004">
    <property type="protein sequence ID" value="KAK9310331.1"/>
    <property type="molecule type" value="Genomic_DNA"/>
</dbReference>
<proteinExistence type="predicted"/>
<comment type="caution">
    <text evidence="3">The sequence shown here is derived from an EMBL/GenBank/DDBJ whole genome shotgun (WGS) entry which is preliminary data.</text>
</comment>
<evidence type="ECO:0000313" key="4">
    <source>
        <dbReference type="Proteomes" id="UP001432146"/>
    </source>
</evidence>
<feature type="region of interest" description="Disordered" evidence="2">
    <location>
        <begin position="297"/>
        <end position="328"/>
    </location>
</feature>
<name>A0AAW1AM02_9HYME</name>
<accession>A0AAW1AM02</accession>
<evidence type="ECO:0000313" key="3">
    <source>
        <dbReference type="EMBL" id="KAK9310331.1"/>
    </source>
</evidence>
<keyword evidence="4" id="KW-1185">Reference proteome</keyword>
<reference evidence="3 4" key="1">
    <citation type="submission" date="2024-05" db="EMBL/GenBank/DDBJ databases">
        <title>The nuclear and mitochondrial genome assemblies of Tetragonisca angustula (Apidae: Meliponini), a tiny yet remarkable pollinator in the Neotropics.</title>
        <authorList>
            <person name="Ferrari R."/>
            <person name="Ricardo P.C."/>
            <person name="Dias F.C."/>
            <person name="Araujo N.S."/>
            <person name="Soares D.O."/>
            <person name="Zhou Q.-S."/>
            <person name="Zhu C.-D."/>
            <person name="Coutinho L."/>
            <person name="Airas M.C."/>
            <person name="Batista T.M."/>
        </authorList>
    </citation>
    <scope>NUCLEOTIDE SEQUENCE [LARGE SCALE GENOMIC DNA]</scope>
    <source>
        <strain evidence="3">ASF017062</strain>
        <tissue evidence="3">Abdomen</tissue>
    </source>
</reference>
<protein>
    <submittedName>
        <fullName evidence="3">Uncharacterized protein</fullName>
    </submittedName>
</protein>
<feature type="compositionally biased region" description="Polar residues" evidence="2">
    <location>
        <begin position="297"/>
        <end position="309"/>
    </location>
</feature>
<gene>
    <name evidence="3" type="ORF">QLX08_000332</name>
</gene>
<organism evidence="3 4">
    <name type="scientific">Tetragonisca angustula</name>
    <dbReference type="NCBI Taxonomy" id="166442"/>
    <lineage>
        <taxon>Eukaryota</taxon>
        <taxon>Metazoa</taxon>
        <taxon>Ecdysozoa</taxon>
        <taxon>Arthropoda</taxon>
        <taxon>Hexapoda</taxon>
        <taxon>Insecta</taxon>
        <taxon>Pterygota</taxon>
        <taxon>Neoptera</taxon>
        <taxon>Endopterygota</taxon>
        <taxon>Hymenoptera</taxon>
        <taxon>Apocrita</taxon>
        <taxon>Aculeata</taxon>
        <taxon>Apoidea</taxon>
        <taxon>Anthophila</taxon>
        <taxon>Apidae</taxon>
        <taxon>Tetragonisca</taxon>
    </lineage>
</organism>
<feature type="coiled-coil region" evidence="1">
    <location>
        <begin position="5"/>
        <end position="84"/>
    </location>
</feature>
<keyword evidence="1" id="KW-0175">Coiled coil</keyword>
<evidence type="ECO:0000256" key="2">
    <source>
        <dbReference type="SAM" id="MobiDB-lite"/>
    </source>
</evidence>
<dbReference type="AlphaFoldDB" id="A0AAW1AM02"/>